<evidence type="ECO:0000313" key="1">
    <source>
        <dbReference type="EMBL" id="RJT28148.1"/>
    </source>
</evidence>
<reference evidence="1 2" key="1">
    <citation type="submission" date="2018-09" db="EMBL/GenBank/DDBJ databases">
        <title>Mesorhizobium carmichaelinearum sp. nov. isolated from Carmichaelinea spp. root nodules in New Zealand.</title>
        <authorList>
            <person name="De Meyer S.E."/>
        </authorList>
    </citation>
    <scope>NUCLEOTIDE SEQUENCE [LARGE SCALE GENOMIC DNA]</scope>
    <source>
        <strain evidence="1 2">ICMP19557</strain>
    </source>
</reference>
<evidence type="ECO:0000313" key="2">
    <source>
        <dbReference type="Proteomes" id="UP000272706"/>
    </source>
</evidence>
<dbReference type="EMBL" id="QZWZ01000055">
    <property type="protein sequence ID" value="RJT28148.1"/>
    <property type="molecule type" value="Genomic_DNA"/>
</dbReference>
<dbReference type="AlphaFoldDB" id="A0A3A5JZB5"/>
<organism evidence="1 2">
    <name type="scientific">Mesorhizobium waimense</name>
    <dbReference type="NCBI Taxonomy" id="1300307"/>
    <lineage>
        <taxon>Bacteria</taxon>
        <taxon>Pseudomonadati</taxon>
        <taxon>Pseudomonadota</taxon>
        <taxon>Alphaproteobacteria</taxon>
        <taxon>Hyphomicrobiales</taxon>
        <taxon>Phyllobacteriaceae</taxon>
        <taxon>Mesorhizobium</taxon>
    </lineage>
</organism>
<keyword evidence="2" id="KW-1185">Reference proteome</keyword>
<gene>
    <name evidence="1" type="ORF">D3227_34780</name>
</gene>
<comment type="caution">
    <text evidence="1">The sequence shown here is derived from an EMBL/GenBank/DDBJ whole genome shotgun (WGS) entry which is preliminary data.</text>
</comment>
<proteinExistence type="predicted"/>
<sequence>MEEILMGALFSRRTVLAAIDVLESVSTQAETSALFIEFGPDVYRQLRSDGFSVKKRMNDLKAFVDANPEQQVDGGLLENVLVERAVRHMPSEEPEYPWSEPVTLHPVYIPLKHALAQDDYVVMAGKLRRTLPEDIGMPQLQSEMTVLLDRHGFTTAKGHLDQALDAHARGQWASANGQLRNFLDSVLDEMAGKIDPSAAVLASGQPRRTKLAAAGFLSVALNEWDNDGRGFLNGLFKRLAPAGPHPGLSEPDDSTFRLHVVLLTAALLLRRFDAWGRA</sequence>
<protein>
    <submittedName>
        <fullName evidence="1">Uncharacterized protein</fullName>
    </submittedName>
</protein>
<dbReference type="Proteomes" id="UP000272706">
    <property type="component" value="Unassembled WGS sequence"/>
</dbReference>
<name>A0A3A5JZB5_9HYPH</name>
<accession>A0A3A5JZB5</accession>